<gene>
    <name evidence="2" type="ORF">NM961_23120</name>
</gene>
<evidence type="ECO:0000313" key="2">
    <source>
        <dbReference type="EMBL" id="MCQ4167610.1"/>
    </source>
</evidence>
<organism evidence="2 3">
    <name type="scientific">Tahibacter harae</name>
    <dbReference type="NCBI Taxonomy" id="2963937"/>
    <lineage>
        <taxon>Bacteria</taxon>
        <taxon>Pseudomonadati</taxon>
        <taxon>Pseudomonadota</taxon>
        <taxon>Gammaproteobacteria</taxon>
        <taxon>Lysobacterales</taxon>
        <taxon>Rhodanobacteraceae</taxon>
        <taxon>Tahibacter</taxon>
    </lineage>
</organism>
<proteinExistence type="predicted"/>
<reference evidence="2" key="1">
    <citation type="submission" date="2022-07" db="EMBL/GenBank/DDBJ databases">
        <title>Tahibacter sp., a new gammaproteobacterium isolated from the silt sample collected at pig farm.</title>
        <authorList>
            <person name="Chen H."/>
        </authorList>
    </citation>
    <scope>NUCLEOTIDE SEQUENCE</scope>
    <source>
        <strain evidence="2">P2K</strain>
    </source>
</reference>
<dbReference type="EMBL" id="JANFQO010000037">
    <property type="protein sequence ID" value="MCQ4167610.1"/>
    <property type="molecule type" value="Genomic_DNA"/>
</dbReference>
<comment type="caution">
    <text evidence="2">The sequence shown here is derived from an EMBL/GenBank/DDBJ whole genome shotgun (WGS) entry which is preliminary data.</text>
</comment>
<accession>A0ABT1QZA1</accession>
<feature type="region of interest" description="Disordered" evidence="1">
    <location>
        <begin position="1"/>
        <end position="23"/>
    </location>
</feature>
<dbReference type="Proteomes" id="UP001165498">
    <property type="component" value="Unassembled WGS sequence"/>
</dbReference>
<keyword evidence="3" id="KW-1185">Reference proteome</keyword>
<evidence type="ECO:0000256" key="1">
    <source>
        <dbReference type="SAM" id="MobiDB-lite"/>
    </source>
</evidence>
<evidence type="ECO:0000313" key="3">
    <source>
        <dbReference type="Proteomes" id="UP001165498"/>
    </source>
</evidence>
<sequence>MAFGGTASYHQTTHLWKPNPNGPRTIAEARQIAENNGAYIEDDLHFISVPDEQYAKQFGDSYASFGQVDFQSGTQIVPWRAPNATTDAIANHTGKINVWVRQSVLGSDKAITAVLSHESFEIEALREIFQKNGGALPVITYKDLVRPGSADNPHWQAVDHGDELVRKMSNQR</sequence>
<protein>
    <submittedName>
        <fullName evidence="2">Uncharacterized protein</fullName>
    </submittedName>
</protein>
<dbReference type="RefSeq" id="WP_255916795.1">
    <property type="nucleotide sequence ID" value="NZ_JANFQO010000037.1"/>
</dbReference>
<name>A0ABT1QZA1_9GAMM</name>